<dbReference type="SMART" id="SM01234">
    <property type="entry name" value="Haemolytic"/>
    <property type="match status" value="1"/>
</dbReference>
<proteinExistence type="inferred from homology"/>
<dbReference type="PANTHER" id="PTHR33383:SF1">
    <property type="entry name" value="MEMBRANE PROTEIN INSERTION EFFICIENCY FACTOR-RELATED"/>
    <property type="match status" value="1"/>
</dbReference>
<dbReference type="Proteomes" id="UP000054164">
    <property type="component" value="Unassembled WGS sequence"/>
</dbReference>
<dbReference type="GeneID" id="92940447"/>
<evidence type="ECO:0000313" key="3">
    <source>
        <dbReference type="EMBL" id="GAE00438.1"/>
    </source>
</evidence>
<keyword evidence="1 2" id="KW-0472">Membrane</keyword>
<accession>A0A0S6TWB3</accession>
<dbReference type="NCBIfam" id="TIGR00278">
    <property type="entry name" value="membrane protein insertion efficiency factor YidD"/>
    <property type="match status" value="1"/>
</dbReference>
<dbReference type="HAMAP" id="MF_00386">
    <property type="entry name" value="UPF0161_YidD"/>
    <property type="match status" value="1"/>
</dbReference>
<dbReference type="PANTHER" id="PTHR33383">
    <property type="entry name" value="MEMBRANE PROTEIN INSERTION EFFICIENCY FACTOR-RELATED"/>
    <property type="match status" value="1"/>
</dbReference>
<protein>
    <recommendedName>
        <fullName evidence="2">Putative membrane protein insertion efficiency factor</fullName>
    </recommendedName>
</protein>
<dbReference type="RefSeq" id="WP_003495538.1">
    <property type="nucleotide sequence ID" value="NZ_DF384213.1"/>
</dbReference>
<organism evidence="3">
    <name type="scientific">Clostridium botulinum B str. Osaka05</name>
    <dbReference type="NCBI Taxonomy" id="1407017"/>
    <lineage>
        <taxon>Bacteria</taxon>
        <taxon>Bacillati</taxon>
        <taxon>Bacillota</taxon>
        <taxon>Clostridia</taxon>
        <taxon>Eubacteriales</taxon>
        <taxon>Clostridiaceae</taxon>
        <taxon>Clostridium</taxon>
    </lineage>
</organism>
<comment type="function">
    <text evidence="2">Could be involved in insertion of integral membrane proteins into the membrane.</text>
</comment>
<dbReference type="HOGENOM" id="CLU_144811_6_0_9"/>
<sequence length="69" mass="8072">MKNLLICIIKIYRKYISPLKRPSCRFYPTCSQYSMEAIEKYGALKGTLISIKRIIRCHPFNKGGYDPLK</sequence>
<dbReference type="Pfam" id="PF01809">
    <property type="entry name" value="YidD"/>
    <property type="match status" value="1"/>
</dbReference>
<comment type="similarity">
    <text evidence="2">Belongs to the UPF0161 family.</text>
</comment>
<keyword evidence="2" id="KW-1003">Cell membrane</keyword>
<dbReference type="EMBL" id="DF384213">
    <property type="protein sequence ID" value="GAE00438.1"/>
    <property type="molecule type" value="Genomic_DNA"/>
</dbReference>
<evidence type="ECO:0000256" key="2">
    <source>
        <dbReference type="HAMAP-Rule" id="MF_00386"/>
    </source>
</evidence>
<gene>
    <name evidence="3" type="ORF">CBO05C_0128</name>
</gene>
<dbReference type="AlphaFoldDB" id="A0A0S6TWB3"/>
<evidence type="ECO:0000256" key="1">
    <source>
        <dbReference type="ARBA" id="ARBA00023136"/>
    </source>
</evidence>
<dbReference type="GO" id="GO:0005886">
    <property type="term" value="C:plasma membrane"/>
    <property type="evidence" value="ECO:0007669"/>
    <property type="project" value="UniProtKB-SubCell"/>
</dbReference>
<name>A0A0S6TWB3_CLOBO</name>
<dbReference type="InterPro" id="IPR002696">
    <property type="entry name" value="Membr_insert_effic_factor_YidD"/>
</dbReference>
<comment type="subcellular location">
    <subcellularLocation>
        <location evidence="2">Cell membrane</location>
        <topology evidence="2">Peripheral membrane protein</topology>
        <orientation evidence="2">Cytoplasmic side</orientation>
    </subcellularLocation>
</comment>
<reference evidence="3" key="1">
    <citation type="submission" date="2013-10" db="EMBL/GenBank/DDBJ databases">
        <title>Draft genome sequence of Clostridium botulinum type B strain Osaka05.</title>
        <authorList>
            <person name="Sakaguchi Y."/>
            <person name="Hosomi K."/>
            <person name="Uchiyama J."/>
            <person name="Ogura Y."/>
            <person name="Sakaguchi M."/>
            <person name="Kohda T."/>
            <person name="Mukamoto M."/>
            <person name="Misawa N."/>
            <person name="Matsuzaki S."/>
            <person name="Hayashi T."/>
            <person name="Kozaki S."/>
        </authorList>
    </citation>
    <scope>NUCLEOTIDE SEQUENCE</scope>
    <source>
        <strain evidence="3">Osaka05</strain>
    </source>
</reference>